<comment type="caution">
    <text evidence="2">The sequence shown here is derived from an EMBL/GenBank/DDBJ whole genome shotgun (WGS) entry which is preliminary data.</text>
</comment>
<organism evidence="2 3">
    <name type="scientific">Neokomagataea tanensis NBRC 106556</name>
    <dbReference type="NCBI Taxonomy" id="1223519"/>
    <lineage>
        <taxon>Bacteria</taxon>
        <taxon>Pseudomonadati</taxon>
        <taxon>Pseudomonadota</taxon>
        <taxon>Alphaproteobacteria</taxon>
        <taxon>Acetobacterales</taxon>
        <taxon>Acetobacteraceae</taxon>
        <taxon>Neokomagataea</taxon>
    </lineage>
</organism>
<accession>A0ABQ0QIJ6</accession>
<proteinExistence type="inferred from homology"/>
<dbReference type="InterPro" id="IPR036249">
    <property type="entry name" value="Thioredoxin-like_sf"/>
</dbReference>
<gene>
    <name evidence="2" type="ORF">AA106556_0942</name>
</gene>
<dbReference type="EMBL" id="BAQB01000009">
    <property type="protein sequence ID" value="GBR45935.1"/>
    <property type="molecule type" value="Genomic_DNA"/>
</dbReference>
<protein>
    <recommendedName>
        <fullName evidence="4">Thioredoxin domain-containing protein</fullName>
    </recommendedName>
</protein>
<keyword evidence="3" id="KW-1185">Reference proteome</keyword>
<dbReference type="Proteomes" id="UP001062443">
    <property type="component" value="Unassembled WGS sequence"/>
</dbReference>
<dbReference type="Gene3D" id="3.40.30.10">
    <property type="entry name" value="Glutaredoxin"/>
    <property type="match status" value="1"/>
</dbReference>
<evidence type="ECO:0000256" key="1">
    <source>
        <dbReference type="ARBA" id="ARBA00010996"/>
    </source>
</evidence>
<dbReference type="SUPFAM" id="SSF52833">
    <property type="entry name" value="Thioredoxin-like"/>
    <property type="match status" value="1"/>
</dbReference>
<dbReference type="Pfam" id="PF02630">
    <property type="entry name" value="SCO1-SenC"/>
    <property type="match status" value="1"/>
</dbReference>
<evidence type="ECO:0000313" key="2">
    <source>
        <dbReference type="EMBL" id="GBR45935.1"/>
    </source>
</evidence>
<dbReference type="InterPro" id="IPR003782">
    <property type="entry name" value="SCO1/SenC"/>
</dbReference>
<evidence type="ECO:0008006" key="4">
    <source>
        <dbReference type="Google" id="ProtNLM"/>
    </source>
</evidence>
<comment type="similarity">
    <text evidence="1">Belongs to the SCO1/2 family.</text>
</comment>
<name>A0ABQ0QIJ6_9PROT</name>
<evidence type="ECO:0000313" key="3">
    <source>
        <dbReference type="Proteomes" id="UP001062443"/>
    </source>
</evidence>
<reference evidence="2" key="1">
    <citation type="submission" date="2013-04" db="EMBL/GenBank/DDBJ databases">
        <title>The genome sequencing project of 58 acetic acid bacteria.</title>
        <authorList>
            <person name="Okamoto-Kainuma A."/>
            <person name="Ishikawa M."/>
            <person name="Umino S."/>
            <person name="Koizumi Y."/>
            <person name="Shiwa Y."/>
            <person name="Yoshikawa H."/>
            <person name="Matsutani M."/>
            <person name="Matsushita K."/>
        </authorList>
    </citation>
    <scope>NUCLEOTIDE SEQUENCE</scope>
    <source>
        <strain evidence="2">NBRC 106556</strain>
    </source>
</reference>
<sequence length="202" mass="22127">MSVMAQRKMRISKWFVAAVFVVAAAVGYGAFEIASHGGTGWLVQSNGNAVGGSFRLVSLGDSTVSEGDFHGRWLLVWFYDARTPLHESRPILTRLEATRNALVAKGLPVTVIAVSLDPNIETDMAKAYILPIAPHVMPLMGTENMIRAMTALYHAPYTMKDGHFEQAPQVVVMDPGSHYAGMLDTSTDDSTWIEQIDHWAAH</sequence>